<proteinExistence type="inferred from homology"/>
<dbReference type="PANTHER" id="PTHR33795">
    <property type="entry name" value="INSERTION ELEMENT IS150 PROTEIN INSJ"/>
    <property type="match status" value="1"/>
</dbReference>
<name>A0A2S7ZPS6_9FIRM</name>
<accession>A0A2S7ZPS6</accession>
<dbReference type="Proteomes" id="UP000238877">
    <property type="component" value="Unassembled WGS sequence"/>
</dbReference>
<dbReference type="InterPro" id="IPR055247">
    <property type="entry name" value="InsJ-like_HTH"/>
</dbReference>
<dbReference type="SUPFAM" id="SSF46689">
    <property type="entry name" value="Homeodomain-like"/>
    <property type="match status" value="1"/>
</dbReference>
<dbReference type="AlphaFoldDB" id="A0A2S7ZPS6"/>
<reference evidence="4 5" key="1">
    <citation type="submission" date="2018-01" db="EMBL/GenBank/DDBJ databases">
        <title>Draft genome sequences of clinical isolates and type strains of oral Veillonella including Veillonella infantum sp., nov.</title>
        <authorList>
            <person name="Mashima I."/>
            <person name="Liao Y.-C."/>
            <person name="Sabharwal A."/>
            <person name="Haase E.M."/>
            <person name="Nakazawa F."/>
            <person name="Scannapieco F.A."/>
        </authorList>
    </citation>
    <scope>NUCLEOTIDE SEQUENCE [LARGE SCALE GENOMIC DNA]</scope>
    <source>
        <strain evidence="4 5">Y6</strain>
    </source>
</reference>
<comment type="similarity">
    <text evidence="1">Belongs to the IS150/IS1296 orfA family.</text>
</comment>
<evidence type="ECO:0000259" key="3">
    <source>
        <dbReference type="Pfam" id="PF13518"/>
    </source>
</evidence>
<evidence type="ECO:0000256" key="2">
    <source>
        <dbReference type="SAM" id="Coils"/>
    </source>
</evidence>
<organism evidence="4 5">
    <name type="scientific">Veillonella tobetsuensis</name>
    <dbReference type="NCBI Taxonomy" id="1110546"/>
    <lineage>
        <taxon>Bacteria</taxon>
        <taxon>Bacillati</taxon>
        <taxon>Bacillota</taxon>
        <taxon>Negativicutes</taxon>
        <taxon>Veillonellales</taxon>
        <taxon>Veillonellaceae</taxon>
        <taxon>Veillonella</taxon>
    </lineage>
</organism>
<dbReference type="PANTHER" id="PTHR33795:SF1">
    <property type="entry name" value="INSERTION ELEMENT IS150 PROTEIN INSJ"/>
    <property type="match status" value="1"/>
</dbReference>
<keyword evidence="2" id="KW-0175">Coiled coil</keyword>
<sequence>MYPLYWTTSKGGIFMRYSYEFKKKAIELFHQGEWPETPIGVLPHTFHDQIRKWARQEMFNGPEINKHRTDNQCWSPEKKYGLVCQVLFGKSIRSVSVMAGINTGQLYQWVHKYKTLGYNGLINKPKGRPPKDCKMKVTKTISPRKLKESEYEELIRLRAENAYIKAENEVIKKEIALREEKEAARLKAKKQRLLKRSESKDIN</sequence>
<comment type="caution">
    <text evidence="4">The sequence shown here is derived from an EMBL/GenBank/DDBJ whole genome shotgun (WGS) entry which is preliminary data.</text>
</comment>
<evidence type="ECO:0000313" key="5">
    <source>
        <dbReference type="Proteomes" id="UP000238877"/>
    </source>
</evidence>
<feature type="domain" description="Insertion element IS150 protein InsJ-like helix-turn-helix" evidence="3">
    <location>
        <begin position="89"/>
        <end position="129"/>
    </location>
</feature>
<gene>
    <name evidence="4" type="ORF">VTHSUH11_04145</name>
</gene>
<feature type="coiled-coil region" evidence="2">
    <location>
        <begin position="163"/>
        <end position="196"/>
    </location>
</feature>
<evidence type="ECO:0000256" key="1">
    <source>
        <dbReference type="ARBA" id="ARBA00038232"/>
    </source>
</evidence>
<dbReference type="Pfam" id="PF13518">
    <property type="entry name" value="HTH_28"/>
    <property type="match status" value="1"/>
</dbReference>
<dbReference type="InterPro" id="IPR052057">
    <property type="entry name" value="IS150/IS1296_orfA-like"/>
</dbReference>
<dbReference type="EMBL" id="PPDF01000008">
    <property type="protein sequence ID" value="PQL25278.1"/>
    <property type="molecule type" value="Genomic_DNA"/>
</dbReference>
<evidence type="ECO:0000313" key="4">
    <source>
        <dbReference type="EMBL" id="PQL25278.1"/>
    </source>
</evidence>
<dbReference type="InterPro" id="IPR009057">
    <property type="entry name" value="Homeodomain-like_sf"/>
</dbReference>
<protein>
    <submittedName>
        <fullName evidence="4">Transposase</fullName>
    </submittedName>
</protein>